<dbReference type="Pfam" id="PF10139">
    <property type="entry name" value="Virul_Fac"/>
    <property type="match status" value="1"/>
</dbReference>
<dbReference type="InterPro" id="IPR017030">
    <property type="entry name" value="Vir_effector_SfrC"/>
</dbReference>
<dbReference type="Proteomes" id="UP000005459">
    <property type="component" value="Unassembled WGS sequence"/>
</dbReference>
<evidence type="ECO:0000313" key="1">
    <source>
        <dbReference type="EMBL" id="EGV15899.1"/>
    </source>
</evidence>
<accession>F9UIR8</accession>
<dbReference type="EMBL" id="AFWV01000032">
    <property type="protein sequence ID" value="EGV15899.1"/>
    <property type="molecule type" value="Genomic_DNA"/>
</dbReference>
<organism evidence="1 2">
    <name type="scientific">Thiocapsa marina 5811</name>
    <dbReference type="NCBI Taxonomy" id="768671"/>
    <lineage>
        <taxon>Bacteria</taxon>
        <taxon>Pseudomonadati</taxon>
        <taxon>Pseudomonadota</taxon>
        <taxon>Gammaproteobacteria</taxon>
        <taxon>Chromatiales</taxon>
        <taxon>Chromatiaceae</taxon>
        <taxon>Thiocapsa</taxon>
    </lineage>
</organism>
<dbReference type="STRING" id="768671.ThimaDRAFT_4821"/>
<name>F9UIR8_9GAMM</name>
<sequence>MPRGPDIRAACGQAIDWIETNRRDSARLDRESGSLMTRLRRARNRTRSLARAAERRFAIGFFGLSQAGKSYLISAFAANAEGRLDLAVGPERLSFITHINPPGGGKEATGLVTRLTRHPASSSAELPVRLQIFSQADLIKVLGNAFFNDFDRERAPLDLDAAKIRAHLTRLESHRRSSPLPGLDADDVVDLQDYFEKRFPRSTQSLRSDFWPSAGALAPRLDDEGRADLFALLWGEIPELTATFKLLCEALGRIDHATTLDCEIAALVQGNAEGDWTPKASLVDVKILERLGRDMDDTLKVRPVRDTAAVETISIPRSVLAALTAEIALTLADAPRVDLLEQVDILDFPGYRGRLSIGDLQDVRRELHDDQIDPVAELFLRGKVAYLFERYTEDLEMGALVLCAPSNQQSDVNDLGPVIESWVHATQGREPAARTERRTGLFWALTKFDQRLDVVPGQTPELMKNGWEGMIKLALLERFGRYEWVREWAPGRCFDNLFLVRKPGLAGAVIRTDGERELEVLTGKAPQLTTLRKTFCEHELIRKYVRDPAEAWDAMLSLNDGGLSRLAEHLAHTVDIAARQTDIAERIETLANDIVGLLHGYYQARGAEAAADKQRLAAKVVRALGARPIHCGDLLDLLQPSREDLRGLYLRSSAENDRLPDGDPAAAPKGWSPIDLGDIIESPITDDAGKAGSFARDAVRAWVTQLRELVEDRDILTSLELTGEAGGVLDILVKELIIGADRLGLERSITPALDENERIAGIKREQLAARQVALVHGAICDFVDGLETFAPGEDGKSAGLAALFPVPPAIPPGELPTLPPEPEPFTNAFIGDWLRAFVALAINNAGYTTGQDITPEQNRRLGRILDALKGQLASGAAPSPV</sequence>
<dbReference type="PATRIC" id="fig|768671.3.peg.5066"/>
<reference evidence="1 2" key="1">
    <citation type="submission" date="2011-06" db="EMBL/GenBank/DDBJ databases">
        <title>The draft genome of Thiocapsa marina 5811.</title>
        <authorList>
            <consortium name="US DOE Joint Genome Institute (JGI-PGF)"/>
            <person name="Lucas S."/>
            <person name="Han J."/>
            <person name="Cheng J.-F."/>
            <person name="Goodwin L."/>
            <person name="Pitluck S."/>
            <person name="Peters L."/>
            <person name="Land M.L."/>
            <person name="Hauser L."/>
            <person name="Vogl K."/>
            <person name="Liu Z."/>
            <person name="Imhoff J."/>
            <person name="Thiel V."/>
            <person name="Frigaard N.-U."/>
            <person name="Bryant D."/>
            <person name="Woyke T.J."/>
        </authorList>
    </citation>
    <scope>NUCLEOTIDE SEQUENCE [LARGE SCALE GENOMIC DNA]</scope>
    <source>
        <strain evidence="1 2">5811</strain>
    </source>
</reference>
<dbReference type="RefSeq" id="WP_007195689.1">
    <property type="nucleotide sequence ID" value="NZ_AFWV01000032.1"/>
</dbReference>
<protein>
    <submittedName>
        <fullName evidence="1">Virulence effector protein SrfC</fullName>
    </submittedName>
</protein>
<dbReference type="OrthoDB" id="1060501at2"/>
<dbReference type="eggNOG" id="COG4458">
    <property type="taxonomic scope" value="Bacteria"/>
</dbReference>
<gene>
    <name evidence="1" type="ORF">ThimaDRAFT_4821</name>
</gene>
<proteinExistence type="predicted"/>
<dbReference type="AlphaFoldDB" id="F9UIR8"/>
<keyword evidence="2" id="KW-1185">Reference proteome</keyword>
<dbReference type="PIRSF" id="PIRSF034586">
    <property type="entry name" value="Vir_effector_SfrC"/>
    <property type="match status" value="1"/>
</dbReference>
<evidence type="ECO:0000313" key="2">
    <source>
        <dbReference type="Proteomes" id="UP000005459"/>
    </source>
</evidence>